<dbReference type="Gene3D" id="1.20.900.10">
    <property type="entry name" value="Dbl homology (DH) domain"/>
    <property type="match status" value="1"/>
</dbReference>
<dbReference type="SUPFAM" id="SSF48065">
    <property type="entry name" value="DBL homology domain (DH-domain)"/>
    <property type="match status" value="1"/>
</dbReference>
<dbReference type="RefSeq" id="XP_008562799.1">
    <property type="nucleotide sequence ID" value="XM_008564577.1"/>
</dbReference>
<feature type="non-terminal residue" evidence="3">
    <location>
        <position position="1"/>
    </location>
</feature>
<sequence length="246" mass="27908">KTWGREVEVLLSKFLQNARHSGAWHTRDLLQSPQNPICSVLLRTPGAVPRAHSLEHAHHRPGCRPPLPPGLQEKANIEEALGSGPRTISRRYLSSLKNKLSSGAWRKSCQPGTCPGPGMQEPEEKRIVQELLETEQAYVARLHLLDQVFFQELLREARSSKAFPEDVVRLIFSNISSIYQFHAQFFLPELQRRLDDWASLGRRKGCMHTYSGTPCTAVQVRELTDAEFPHSFLVSGKQRTLELQAR</sequence>
<organism evidence="2 3">
    <name type="scientific">Galeopterus variegatus</name>
    <name type="common">Malayan flying lemur</name>
    <name type="synonym">Cynocephalus variegatus</name>
    <dbReference type="NCBI Taxonomy" id="482537"/>
    <lineage>
        <taxon>Eukaryota</taxon>
        <taxon>Metazoa</taxon>
        <taxon>Chordata</taxon>
        <taxon>Craniata</taxon>
        <taxon>Vertebrata</taxon>
        <taxon>Euteleostomi</taxon>
        <taxon>Mammalia</taxon>
        <taxon>Eutheria</taxon>
        <taxon>Euarchontoglires</taxon>
        <taxon>Dermoptera</taxon>
        <taxon>Cynocephalidae</taxon>
        <taxon>Galeopterus</taxon>
    </lineage>
</organism>
<dbReference type="Proteomes" id="UP000694923">
    <property type="component" value="Unplaced"/>
</dbReference>
<protein>
    <submittedName>
        <fullName evidence="3">FYVE, RhoGEF and PH domain-containing protein 2-like</fullName>
    </submittedName>
</protein>
<reference evidence="3" key="1">
    <citation type="submission" date="2025-08" db="UniProtKB">
        <authorList>
            <consortium name="RefSeq"/>
        </authorList>
    </citation>
    <scope>IDENTIFICATION</scope>
</reference>
<evidence type="ECO:0000313" key="2">
    <source>
        <dbReference type="Proteomes" id="UP000694923"/>
    </source>
</evidence>
<name>A0ABM0Q358_GALVR</name>
<evidence type="ECO:0000259" key="1">
    <source>
        <dbReference type="PROSITE" id="PS50010"/>
    </source>
</evidence>
<proteinExistence type="predicted"/>
<dbReference type="Pfam" id="PF00621">
    <property type="entry name" value="RhoGEF"/>
    <property type="match status" value="1"/>
</dbReference>
<dbReference type="InterPro" id="IPR051092">
    <property type="entry name" value="FYVE_RhoGEF_PH"/>
</dbReference>
<dbReference type="PROSITE" id="PS50010">
    <property type="entry name" value="DH_2"/>
    <property type="match status" value="1"/>
</dbReference>
<dbReference type="PANTHER" id="PTHR12673:SF82">
    <property type="entry name" value="FYVE, RHOGEF AND PH DOMAIN-CONTAINING PROTEIN 2"/>
    <property type="match status" value="1"/>
</dbReference>
<dbReference type="InterPro" id="IPR000219">
    <property type="entry name" value="DH_dom"/>
</dbReference>
<evidence type="ECO:0000313" key="3">
    <source>
        <dbReference type="RefSeq" id="XP_008562799.1"/>
    </source>
</evidence>
<gene>
    <name evidence="3" type="primary">LOC103583190</name>
</gene>
<dbReference type="GeneID" id="103583190"/>
<dbReference type="PANTHER" id="PTHR12673">
    <property type="entry name" value="FACIOGENITAL DYSPLASIA PROTEIN"/>
    <property type="match status" value="1"/>
</dbReference>
<feature type="non-terminal residue" evidence="3">
    <location>
        <position position="246"/>
    </location>
</feature>
<accession>A0ABM0Q358</accession>
<feature type="domain" description="DH" evidence="1">
    <location>
        <begin position="123"/>
        <end position="201"/>
    </location>
</feature>
<dbReference type="InterPro" id="IPR035899">
    <property type="entry name" value="DBL_dom_sf"/>
</dbReference>
<keyword evidence="2" id="KW-1185">Reference proteome</keyword>